<dbReference type="PANTHER" id="PTHR11596">
    <property type="entry name" value="ALKALINE PHOSPHATASE"/>
    <property type="match status" value="1"/>
</dbReference>
<evidence type="ECO:0000256" key="9">
    <source>
        <dbReference type="RuleBase" id="RU003946"/>
    </source>
</evidence>
<comment type="cofactor">
    <cofactor evidence="1">
        <name>Mg(2+)</name>
        <dbReference type="ChEBI" id="CHEBI:18420"/>
    </cofactor>
</comment>
<name>A0ABW5J4D4_9BACT</name>
<feature type="chain" id="PRO_5045537089" evidence="10">
    <location>
        <begin position="22"/>
        <end position="354"/>
    </location>
</feature>
<dbReference type="Proteomes" id="UP001597510">
    <property type="component" value="Unassembled WGS sequence"/>
</dbReference>
<dbReference type="RefSeq" id="WP_340235334.1">
    <property type="nucleotide sequence ID" value="NZ_JBBEWC010000004.1"/>
</dbReference>
<comment type="caution">
    <text evidence="11">The sequence shown here is derived from an EMBL/GenBank/DDBJ whole genome shotgun (WGS) entry which is preliminary data.</text>
</comment>
<keyword evidence="4" id="KW-0597">Phosphoprotein</keyword>
<dbReference type="CDD" id="cd16012">
    <property type="entry name" value="ALP"/>
    <property type="match status" value="1"/>
</dbReference>
<dbReference type="PANTHER" id="PTHR11596:SF5">
    <property type="entry name" value="ALKALINE PHOSPHATASE"/>
    <property type="match status" value="1"/>
</dbReference>
<evidence type="ECO:0000256" key="3">
    <source>
        <dbReference type="ARBA" id="ARBA00005984"/>
    </source>
</evidence>
<evidence type="ECO:0000256" key="4">
    <source>
        <dbReference type="ARBA" id="ARBA00022553"/>
    </source>
</evidence>
<keyword evidence="8" id="KW-0460">Magnesium</keyword>
<reference evidence="12" key="1">
    <citation type="journal article" date="2019" name="Int. J. Syst. Evol. Microbiol.">
        <title>The Global Catalogue of Microorganisms (GCM) 10K type strain sequencing project: providing services to taxonomists for standard genome sequencing and annotation.</title>
        <authorList>
            <consortium name="The Broad Institute Genomics Platform"/>
            <consortium name="The Broad Institute Genome Sequencing Center for Infectious Disease"/>
            <person name="Wu L."/>
            <person name="Ma J."/>
        </authorList>
    </citation>
    <scope>NUCLEOTIDE SEQUENCE [LARGE SCALE GENOMIC DNA]</scope>
    <source>
        <strain evidence="12">KCTC 52344</strain>
    </source>
</reference>
<keyword evidence="12" id="KW-1185">Reference proteome</keyword>
<evidence type="ECO:0000256" key="6">
    <source>
        <dbReference type="ARBA" id="ARBA00022801"/>
    </source>
</evidence>
<dbReference type="Gene3D" id="3.40.720.10">
    <property type="entry name" value="Alkaline Phosphatase, subunit A"/>
    <property type="match status" value="1"/>
</dbReference>
<dbReference type="InterPro" id="IPR018299">
    <property type="entry name" value="Alkaline_phosphatase_AS"/>
</dbReference>
<dbReference type="PRINTS" id="PR00113">
    <property type="entry name" value="ALKPHPHTASE"/>
</dbReference>
<dbReference type="EMBL" id="JBHULC010000004">
    <property type="protein sequence ID" value="MFD2519927.1"/>
    <property type="molecule type" value="Genomic_DNA"/>
</dbReference>
<protein>
    <submittedName>
        <fullName evidence="11">Alkaline phosphatase</fullName>
    </submittedName>
</protein>
<feature type="signal peptide" evidence="10">
    <location>
        <begin position="1"/>
        <end position="21"/>
    </location>
</feature>
<keyword evidence="5" id="KW-0479">Metal-binding</keyword>
<evidence type="ECO:0000256" key="1">
    <source>
        <dbReference type="ARBA" id="ARBA00001946"/>
    </source>
</evidence>
<organism evidence="11 12">
    <name type="scientific">Emticicia soli</name>
    <dbReference type="NCBI Taxonomy" id="2027878"/>
    <lineage>
        <taxon>Bacteria</taxon>
        <taxon>Pseudomonadati</taxon>
        <taxon>Bacteroidota</taxon>
        <taxon>Cytophagia</taxon>
        <taxon>Cytophagales</taxon>
        <taxon>Leadbetterellaceae</taxon>
        <taxon>Emticicia</taxon>
    </lineage>
</organism>
<dbReference type="SMART" id="SM00098">
    <property type="entry name" value="alkPPc"/>
    <property type="match status" value="1"/>
</dbReference>
<comment type="cofactor">
    <cofactor evidence="2">
        <name>Zn(2+)</name>
        <dbReference type="ChEBI" id="CHEBI:29105"/>
    </cofactor>
</comment>
<evidence type="ECO:0000256" key="10">
    <source>
        <dbReference type="SAM" id="SignalP"/>
    </source>
</evidence>
<keyword evidence="6" id="KW-0378">Hydrolase</keyword>
<proteinExistence type="inferred from homology"/>
<keyword evidence="10" id="KW-0732">Signal</keyword>
<evidence type="ECO:0000256" key="2">
    <source>
        <dbReference type="ARBA" id="ARBA00001947"/>
    </source>
</evidence>
<keyword evidence="7" id="KW-0862">Zinc</keyword>
<evidence type="ECO:0000313" key="11">
    <source>
        <dbReference type="EMBL" id="MFD2519927.1"/>
    </source>
</evidence>
<dbReference type="SUPFAM" id="SSF53649">
    <property type="entry name" value="Alkaline phosphatase-like"/>
    <property type="match status" value="1"/>
</dbReference>
<evidence type="ECO:0000256" key="5">
    <source>
        <dbReference type="ARBA" id="ARBA00022723"/>
    </source>
</evidence>
<accession>A0ABW5J4D4</accession>
<gene>
    <name evidence="11" type="ORF">ACFSR2_03465</name>
</gene>
<dbReference type="Pfam" id="PF00245">
    <property type="entry name" value="Alk_phosphatase"/>
    <property type="match status" value="1"/>
</dbReference>
<evidence type="ECO:0000256" key="7">
    <source>
        <dbReference type="ARBA" id="ARBA00022833"/>
    </source>
</evidence>
<evidence type="ECO:0000313" key="12">
    <source>
        <dbReference type="Proteomes" id="UP001597510"/>
    </source>
</evidence>
<comment type="similarity">
    <text evidence="3 9">Belongs to the alkaline phosphatase family.</text>
</comment>
<evidence type="ECO:0000256" key="8">
    <source>
        <dbReference type="ARBA" id="ARBA00022842"/>
    </source>
</evidence>
<sequence length="354" mass="38301">MKKSVQLIISLLFVTSIVCFAQKKNAQPKNIILLIGDGMGASQVYAGIASSKSTLNIERSQFIGFHKNQASDSFITDSAAGATAFSAGEKTFNGAIGVDKDKKSIPTILEIAEQKGLATGLVATCSITHATPGSFIAHQPSRGMVEEIAADFLNTDVDVFIGGGRKHFTERKDGRNLIDDLKAKNYQIAQSIEEVEKIKSGKLAGFLADVEQPKMSEGRGDQLLISTKTALNILKQNKKGFFLMVEGSQIDWGGHANDTQYIVNEMLDFDKAIGEAFDFADKDGNTLVIITADHETGGFSINGLKDGQVEGKFTTKSHTGVMIPVYAYGKGAEQFSGIYFNNDIFHKMKKAFGF</sequence>
<dbReference type="InterPro" id="IPR001952">
    <property type="entry name" value="Alkaline_phosphatase"/>
</dbReference>
<dbReference type="InterPro" id="IPR017850">
    <property type="entry name" value="Alkaline_phosphatase_core_sf"/>
</dbReference>
<dbReference type="PROSITE" id="PS00123">
    <property type="entry name" value="ALKALINE_PHOSPHATASE"/>
    <property type="match status" value="1"/>
</dbReference>